<accession>A0A223NQ05</accession>
<dbReference type="Pfam" id="PF04909">
    <property type="entry name" value="Amidohydro_2"/>
    <property type="match status" value="1"/>
</dbReference>
<evidence type="ECO:0000313" key="5">
    <source>
        <dbReference type="Proteomes" id="UP000215002"/>
    </source>
</evidence>
<name>A0A223NQ05_9SPHI</name>
<organism evidence="4 5">
    <name type="scientific">Mucilaginibacter xinganensis</name>
    <dbReference type="NCBI Taxonomy" id="1234841"/>
    <lineage>
        <taxon>Bacteria</taxon>
        <taxon>Pseudomonadati</taxon>
        <taxon>Bacteroidota</taxon>
        <taxon>Sphingobacteriia</taxon>
        <taxon>Sphingobacteriales</taxon>
        <taxon>Sphingobacteriaceae</taxon>
        <taxon>Mucilaginibacter</taxon>
    </lineage>
</organism>
<keyword evidence="1" id="KW-0456">Lyase</keyword>
<feature type="domain" description="Amidohydrolase-related" evidence="3">
    <location>
        <begin position="26"/>
        <end position="300"/>
    </location>
</feature>
<dbReference type="InterPro" id="IPR032466">
    <property type="entry name" value="Metal_Hydrolase"/>
</dbReference>
<evidence type="ECO:0000313" key="4">
    <source>
        <dbReference type="EMBL" id="ASU32002.1"/>
    </source>
</evidence>
<keyword evidence="5" id="KW-1185">Reference proteome</keyword>
<keyword evidence="2" id="KW-0732">Signal</keyword>
<dbReference type="PANTHER" id="PTHR21240:SF28">
    <property type="entry name" value="ISO-OROTATE DECARBOXYLASE (EUROFUNG)"/>
    <property type="match status" value="1"/>
</dbReference>
<dbReference type="Proteomes" id="UP000215002">
    <property type="component" value="Chromosome"/>
</dbReference>
<dbReference type="AlphaFoldDB" id="A0A223NQ05"/>
<feature type="chain" id="PRO_5013302122" description="Amidohydrolase-related domain-containing protein" evidence="2">
    <location>
        <begin position="21"/>
        <end position="301"/>
    </location>
</feature>
<evidence type="ECO:0000259" key="3">
    <source>
        <dbReference type="Pfam" id="PF04909"/>
    </source>
</evidence>
<dbReference type="GO" id="GO:0019748">
    <property type="term" value="P:secondary metabolic process"/>
    <property type="evidence" value="ECO:0007669"/>
    <property type="project" value="TreeGrafter"/>
</dbReference>
<gene>
    <name evidence="4" type="ORF">MuYL_0099</name>
</gene>
<dbReference type="GO" id="GO:0016787">
    <property type="term" value="F:hydrolase activity"/>
    <property type="evidence" value="ECO:0007669"/>
    <property type="project" value="InterPro"/>
</dbReference>
<protein>
    <recommendedName>
        <fullName evidence="3">Amidohydrolase-related domain-containing protein</fullName>
    </recommendedName>
</protein>
<dbReference type="RefSeq" id="WP_094568658.1">
    <property type="nucleotide sequence ID" value="NZ_CP022743.1"/>
</dbReference>
<dbReference type="InterPro" id="IPR006680">
    <property type="entry name" value="Amidohydro-rel"/>
</dbReference>
<dbReference type="EMBL" id="CP022743">
    <property type="protein sequence ID" value="ASU32002.1"/>
    <property type="molecule type" value="Genomic_DNA"/>
</dbReference>
<evidence type="ECO:0000256" key="1">
    <source>
        <dbReference type="ARBA" id="ARBA00023239"/>
    </source>
</evidence>
<dbReference type="GO" id="GO:0005737">
    <property type="term" value="C:cytoplasm"/>
    <property type="evidence" value="ECO:0007669"/>
    <property type="project" value="TreeGrafter"/>
</dbReference>
<dbReference type="SUPFAM" id="SSF51556">
    <property type="entry name" value="Metallo-dependent hydrolases"/>
    <property type="match status" value="1"/>
</dbReference>
<reference evidence="4 5" key="1">
    <citation type="submission" date="2017-08" db="EMBL/GenBank/DDBJ databases">
        <title>Complete genome sequence of Mucilaginibacter sp. strain BJC16-A31.</title>
        <authorList>
            <consortium name="Henan University of Science and Technology"/>
            <person name="You X."/>
        </authorList>
    </citation>
    <scope>NUCLEOTIDE SEQUENCE [LARGE SCALE GENOMIC DNA]</scope>
    <source>
        <strain evidence="4 5">BJC16-A31</strain>
    </source>
</reference>
<dbReference type="PANTHER" id="PTHR21240">
    <property type="entry name" value="2-AMINO-3-CARBOXYLMUCONATE-6-SEMIALDEHYDE DECARBOXYLASE"/>
    <property type="match status" value="1"/>
</dbReference>
<evidence type="ECO:0000256" key="2">
    <source>
        <dbReference type="SAM" id="SignalP"/>
    </source>
</evidence>
<dbReference type="Gene3D" id="3.20.20.140">
    <property type="entry name" value="Metal-dependent hydrolases"/>
    <property type="match status" value="1"/>
</dbReference>
<sequence length="301" mass="34285">MIKPYLVIALFALLYLNCDAQQRKIIDVHFHTRSAGDYGTPPPPNPVTGKTPDAGTNDAIFRGNFALLKKYNIVKAICSGTLLRNADFISKDPGRFISSLEYPDHQDNPLPDTATFRKLIQEKKFTVFGELGLQYDGKTLDQPEFEPYIAICERYGVPIAIHMGLGPPETPYHGFPNFTVSSGSPFYLEPVLKKHPRLKLQIMHMGYPYIEETKAILYMYPQVYADISVIDWALPKEEFYQYLRAVITAGHEKQIMYGSDQMIWEDAIPLSIKTVEAAPFLNEQQKQDIFYNNAARFYGIK</sequence>
<dbReference type="KEGG" id="muc:MuYL_0099"/>
<dbReference type="InterPro" id="IPR032465">
    <property type="entry name" value="ACMSD"/>
</dbReference>
<proteinExistence type="predicted"/>
<dbReference type="GO" id="GO:0016831">
    <property type="term" value="F:carboxy-lyase activity"/>
    <property type="evidence" value="ECO:0007669"/>
    <property type="project" value="InterPro"/>
</dbReference>
<dbReference type="OrthoDB" id="5450317at2"/>
<feature type="signal peptide" evidence="2">
    <location>
        <begin position="1"/>
        <end position="20"/>
    </location>
</feature>